<organism evidence="10 11">
    <name type="scientific">Colletotrichum tanaceti</name>
    <dbReference type="NCBI Taxonomy" id="1306861"/>
    <lineage>
        <taxon>Eukaryota</taxon>
        <taxon>Fungi</taxon>
        <taxon>Dikarya</taxon>
        <taxon>Ascomycota</taxon>
        <taxon>Pezizomycotina</taxon>
        <taxon>Sordariomycetes</taxon>
        <taxon>Hypocreomycetidae</taxon>
        <taxon>Glomerellales</taxon>
        <taxon>Glomerellaceae</taxon>
        <taxon>Colletotrichum</taxon>
        <taxon>Colletotrichum destructivum species complex</taxon>
    </lineage>
</organism>
<dbReference type="GO" id="GO:0046872">
    <property type="term" value="F:metal ion binding"/>
    <property type="evidence" value="ECO:0007669"/>
    <property type="project" value="UniProtKB-KW"/>
</dbReference>
<name>A0A4U6XKC6_9PEZI</name>
<dbReference type="AlphaFoldDB" id="A0A4U6XKC6"/>
<dbReference type="EC" id="1.14.18.1" evidence="2"/>
<comment type="caution">
    <text evidence="10">The sequence shown here is derived from an EMBL/GenBank/DDBJ whole genome shotgun (WGS) entry which is preliminary data.</text>
</comment>
<keyword evidence="5" id="KW-0470">Melanin biosynthesis</keyword>
<feature type="compositionally biased region" description="Low complexity" evidence="8">
    <location>
        <begin position="112"/>
        <end position="152"/>
    </location>
</feature>
<dbReference type="Pfam" id="PF00264">
    <property type="entry name" value="Tyrosinase"/>
    <property type="match status" value="1"/>
</dbReference>
<evidence type="ECO:0000313" key="11">
    <source>
        <dbReference type="Proteomes" id="UP000310108"/>
    </source>
</evidence>
<evidence type="ECO:0000256" key="6">
    <source>
        <dbReference type="ARBA" id="ARBA00048233"/>
    </source>
</evidence>
<proteinExistence type="inferred from homology"/>
<dbReference type="STRING" id="1306861.A0A4U6XKC6"/>
<dbReference type="PANTHER" id="PTHR11474">
    <property type="entry name" value="TYROSINASE FAMILY MEMBER"/>
    <property type="match status" value="1"/>
</dbReference>
<reference evidence="10 11" key="1">
    <citation type="journal article" date="2019" name="PLoS ONE">
        <title>Comparative genome analysis indicates high evolutionary potential of pathogenicity genes in Colletotrichum tanaceti.</title>
        <authorList>
            <person name="Lelwala R.V."/>
            <person name="Korhonen P.K."/>
            <person name="Young N.D."/>
            <person name="Scott J.B."/>
            <person name="Ades P.A."/>
            <person name="Gasser R.B."/>
            <person name="Taylor P.W.J."/>
        </authorList>
    </citation>
    <scope>NUCLEOTIDE SEQUENCE [LARGE SCALE GENOMIC DNA]</scope>
    <source>
        <strain evidence="10">BRIP57314</strain>
    </source>
</reference>
<dbReference type="PANTHER" id="PTHR11474:SF76">
    <property type="entry name" value="SHKT DOMAIN-CONTAINING PROTEIN"/>
    <property type="match status" value="1"/>
</dbReference>
<evidence type="ECO:0000256" key="3">
    <source>
        <dbReference type="ARBA" id="ARBA00022723"/>
    </source>
</evidence>
<keyword evidence="3" id="KW-0479">Metal-binding</keyword>
<dbReference type="GO" id="GO:0042438">
    <property type="term" value="P:melanin biosynthetic process"/>
    <property type="evidence" value="ECO:0007669"/>
    <property type="project" value="UniProtKB-KW"/>
</dbReference>
<evidence type="ECO:0000313" key="10">
    <source>
        <dbReference type="EMBL" id="TKW56142.1"/>
    </source>
</evidence>
<feature type="region of interest" description="Disordered" evidence="8">
    <location>
        <begin position="107"/>
        <end position="160"/>
    </location>
</feature>
<dbReference type="InterPro" id="IPR050316">
    <property type="entry name" value="Tyrosinase/Hemocyanin"/>
</dbReference>
<dbReference type="SUPFAM" id="SSF48056">
    <property type="entry name" value="Di-copper centre-containing domain"/>
    <property type="match status" value="1"/>
</dbReference>
<dbReference type="OrthoDB" id="6132182at2759"/>
<evidence type="ECO:0000256" key="5">
    <source>
        <dbReference type="ARBA" id="ARBA00023101"/>
    </source>
</evidence>
<protein>
    <recommendedName>
        <fullName evidence="2">tyrosinase</fullName>
        <ecNumber evidence="2">1.14.18.1</ecNumber>
    </recommendedName>
</protein>
<accession>A0A4U6XKC6</accession>
<comment type="similarity">
    <text evidence="1">Belongs to the tyrosinase family.</text>
</comment>
<dbReference type="InterPro" id="IPR002227">
    <property type="entry name" value="Tyrosinase_Cu-bd"/>
</dbReference>
<sequence>MGGLIIRKNIRTLSTAELDNLVRAFAAIQKLPAEDPNSFFVIAGYHGEPFRGAGYANPAWWGGYCNHGNILFPTWHRAYLLRLEKALQSQVPGVALPYWDETEEATLTGWHPPRSSSRRTTSSPTGPPSRTRCSRTGSRPRSRTGSCTSRTPATPKPAGYETVRYPFSGLVGTPLDAEGSFVHNAALRERGEEATNQMLNDNIVTWLNYSCFCNSDGEAVPAGIKAKYEDCLDASNYTVY</sequence>
<dbReference type="Proteomes" id="UP000310108">
    <property type="component" value="Unassembled WGS sequence"/>
</dbReference>
<evidence type="ECO:0000256" key="1">
    <source>
        <dbReference type="ARBA" id="ARBA00009928"/>
    </source>
</evidence>
<keyword evidence="11" id="KW-1185">Reference proteome</keyword>
<evidence type="ECO:0000256" key="2">
    <source>
        <dbReference type="ARBA" id="ARBA00011906"/>
    </source>
</evidence>
<dbReference type="EMBL" id="PJEX01000076">
    <property type="protein sequence ID" value="TKW56142.1"/>
    <property type="molecule type" value="Genomic_DNA"/>
</dbReference>
<evidence type="ECO:0000256" key="8">
    <source>
        <dbReference type="SAM" id="MobiDB-lite"/>
    </source>
</evidence>
<gene>
    <name evidence="10" type="primary">melO</name>
    <name evidence="10" type="ORF">CTA1_2992</name>
</gene>
<evidence type="ECO:0000259" key="9">
    <source>
        <dbReference type="PROSITE" id="PS00497"/>
    </source>
</evidence>
<dbReference type="InterPro" id="IPR008922">
    <property type="entry name" value="Di-copper_centre_dom_sf"/>
</dbReference>
<dbReference type="Gene3D" id="1.10.1280.10">
    <property type="entry name" value="Di-copper center containing domain from catechol oxidase"/>
    <property type="match status" value="1"/>
</dbReference>
<comment type="catalytic activity">
    <reaction evidence="6">
        <text>2 L-dopa + O2 = 2 L-dopaquinone + 2 H2O</text>
        <dbReference type="Rhea" id="RHEA:34287"/>
        <dbReference type="ChEBI" id="CHEBI:15377"/>
        <dbReference type="ChEBI" id="CHEBI:15379"/>
        <dbReference type="ChEBI" id="CHEBI:57504"/>
        <dbReference type="ChEBI" id="CHEBI:57924"/>
        <dbReference type="EC" id="1.14.18.1"/>
    </reaction>
</comment>
<dbReference type="PROSITE" id="PS00497">
    <property type="entry name" value="TYROSINASE_1"/>
    <property type="match status" value="1"/>
</dbReference>
<feature type="domain" description="Tyrosinase copper-binding" evidence="9">
    <location>
        <begin position="67"/>
        <end position="84"/>
    </location>
</feature>
<keyword evidence="4" id="KW-0186">Copper</keyword>
<dbReference type="GO" id="GO:0004503">
    <property type="term" value="F:tyrosinase activity"/>
    <property type="evidence" value="ECO:0007669"/>
    <property type="project" value="UniProtKB-EC"/>
</dbReference>
<evidence type="ECO:0000256" key="7">
    <source>
        <dbReference type="ARBA" id="ARBA00048881"/>
    </source>
</evidence>
<comment type="catalytic activity">
    <reaction evidence="7">
        <text>L-tyrosine + O2 = L-dopaquinone + H2O</text>
        <dbReference type="Rhea" id="RHEA:18117"/>
        <dbReference type="ChEBI" id="CHEBI:15377"/>
        <dbReference type="ChEBI" id="CHEBI:15379"/>
        <dbReference type="ChEBI" id="CHEBI:57924"/>
        <dbReference type="ChEBI" id="CHEBI:58315"/>
        <dbReference type="EC" id="1.14.18.1"/>
    </reaction>
</comment>
<evidence type="ECO:0000256" key="4">
    <source>
        <dbReference type="ARBA" id="ARBA00023008"/>
    </source>
</evidence>